<dbReference type="InterPro" id="IPR019635">
    <property type="entry name" value="DUF2500"/>
</dbReference>
<accession>A0A264W2H3</accession>
<evidence type="ECO:0000313" key="3">
    <source>
        <dbReference type="Proteomes" id="UP000217065"/>
    </source>
</evidence>
<gene>
    <name evidence="2" type="ORF">CF394_09950</name>
</gene>
<keyword evidence="1" id="KW-0812">Transmembrane</keyword>
<dbReference type="EMBL" id="NOKQ01000220">
    <property type="protein sequence ID" value="OZS77759.1"/>
    <property type="molecule type" value="Genomic_DNA"/>
</dbReference>
<dbReference type="AlphaFoldDB" id="A0A264W2H3"/>
<evidence type="ECO:0000256" key="1">
    <source>
        <dbReference type="SAM" id="Phobius"/>
    </source>
</evidence>
<keyword evidence="1" id="KW-1133">Transmembrane helix</keyword>
<dbReference type="Proteomes" id="UP000217065">
    <property type="component" value="Unassembled WGS sequence"/>
</dbReference>
<dbReference type="OrthoDB" id="282886at2"/>
<keyword evidence="1" id="KW-0472">Membrane</keyword>
<evidence type="ECO:0000313" key="2">
    <source>
        <dbReference type="EMBL" id="OZS77759.1"/>
    </source>
</evidence>
<comment type="caution">
    <text evidence="2">The sequence shown here is derived from an EMBL/GenBank/DDBJ whole genome shotgun (WGS) entry which is preliminary data.</text>
</comment>
<dbReference type="Gene3D" id="2.40.50.660">
    <property type="match status" value="1"/>
</dbReference>
<feature type="transmembrane region" description="Helical" evidence="1">
    <location>
        <begin position="12"/>
        <end position="32"/>
    </location>
</feature>
<dbReference type="Pfam" id="PF10694">
    <property type="entry name" value="DUF2500"/>
    <property type="match status" value="1"/>
</dbReference>
<organism evidence="2 3">
    <name type="scientific">Tetzosporium hominis</name>
    <dbReference type="NCBI Taxonomy" id="2020506"/>
    <lineage>
        <taxon>Bacteria</taxon>
        <taxon>Bacillati</taxon>
        <taxon>Bacillota</taxon>
        <taxon>Bacilli</taxon>
        <taxon>Bacillales</taxon>
        <taxon>Caryophanaceae</taxon>
        <taxon>Tetzosporium</taxon>
    </lineage>
</organism>
<name>A0A264W2H3_9BACL</name>
<protein>
    <recommendedName>
        <fullName evidence="4">DUF2500 domain-containing protein</fullName>
    </recommendedName>
</protein>
<proteinExistence type="predicted"/>
<keyword evidence="3" id="KW-1185">Reference proteome</keyword>
<evidence type="ECO:0008006" key="4">
    <source>
        <dbReference type="Google" id="ProtNLM"/>
    </source>
</evidence>
<reference evidence="2 3" key="1">
    <citation type="submission" date="2017-07" db="EMBL/GenBank/DDBJ databases">
        <title>Tetzosporium hominis gen.nov. sp.nov.</title>
        <authorList>
            <person name="Tetz G."/>
            <person name="Tetz V."/>
        </authorList>
    </citation>
    <scope>NUCLEOTIDE SEQUENCE [LARGE SCALE GENOMIC DNA]</scope>
    <source>
        <strain evidence="2 3">VT-49</strain>
    </source>
</reference>
<sequence>MFGFMDTFGTVFIVVVFVAVISVFIFGIGGFIKTWSKNNNSPQLTIPATVKTKRTETSGGHGDSAASTWYYVTFEVQSGDRMELPVRGHEFGQLAEGDLGLLTFQGTRFINFERKIEPRT</sequence>